<feature type="compositionally biased region" description="Pro residues" evidence="1">
    <location>
        <begin position="15"/>
        <end position="24"/>
    </location>
</feature>
<evidence type="ECO:0000313" key="3">
    <source>
        <dbReference type="Proteomes" id="UP001152795"/>
    </source>
</evidence>
<dbReference type="InterPro" id="IPR012337">
    <property type="entry name" value="RNaseH-like_sf"/>
</dbReference>
<dbReference type="SUPFAM" id="SSF53098">
    <property type="entry name" value="Ribonuclease H-like"/>
    <property type="match status" value="1"/>
</dbReference>
<dbReference type="OrthoDB" id="5983996at2759"/>
<feature type="region of interest" description="Disordered" evidence="1">
    <location>
        <begin position="179"/>
        <end position="227"/>
    </location>
</feature>
<feature type="region of interest" description="Disordered" evidence="1">
    <location>
        <begin position="286"/>
        <end position="320"/>
    </location>
</feature>
<feature type="compositionally biased region" description="Basic and acidic residues" evidence="1">
    <location>
        <begin position="192"/>
        <end position="216"/>
    </location>
</feature>
<organism evidence="2 3">
    <name type="scientific">Paramuricea clavata</name>
    <name type="common">Red gorgonian</name>
    <name type="synonym">Violescent sea-whip</name>
    <dbReference type="NCBI Taxonomy" id="317549"/>
    <lineage>
        <taxon>Eukaryota</taxon>
        <taxon>Metazoa</taxon>
        <taxon>Cnidaria</taxon>
        <taxon>Anthozoa</taxon>
        <taxon>Octocorallia</taxon>
        <taxon>Malacalcyonacea</taxon>
        <taxon>Plexauridae</taxon>
        <taxon>Paramuricea</taxon>
    </lineage>
</organism>
<dbReference type="PROSITE" id="PS50994">
    <property type="entry name" value="INTEGRASE"/>
    <property type="match status" value="1"/>
</dbReference>
<dbReference type="Gene3D" id="3.30.420.10">
    <property type="entry name" value="Ribonuclease H-like superfamily/Ribonuclease H"/>
    <property type="match status" value="1"/>
</dbReference>
<dbReference type="InterPro" id="IPR050951">
    <property type="entry name" value="Retrovirus_Pol_polyprotein"/>
</dbReference>
<dbReference type="AlphaFoldDB" id="A0A6S7GH39"/>
<gene>
    <name evidence="2" type="ORF">PACLA_8A067550</name>
</gene>
<sequence length="332" mass="37634">MCLPCQASTQGTSSPPEPLKPSPLPEKAWTNVAVDFVGPFPTGEYLIVVIDEYSRYPEVEILITTSAKAAIPKLDAIFSRQGIPEILKSDNGPPFKGEEFENFANHLGFKHRKITPYWPRANGEAERFMKTIEKAIRAATVEGRNWKQAMYTFLRQYRAIPHSTISVSPSEALNNRKLKTHLPDTPSTPNNSEKDEEIRSRDEKNKSTMKSYSDKRNRAKPNNITLGDTVLLRQPKLNTLSTPFDPEPFRVVAVKNSIITARNKLRTVTRNSSFFKKIPHLPVHLEISDDEDNPPKTTTQPSQPPSPPLRRSSRQPRQPEYYGYANATIYTF</sequence>
<evidence type="ECO:0000313" key="2">
    <source>
        <dbReference type="EMBL" id="CAB3990583.1"/>
    </source>
</evidence>
<reference evidence="2" key="1">
    <citation type="submission" date="2020-04" db="EMBL/GenBank/DDBJ databases">
        <authorList>
            <person name="Alioto T."/>
            <person name="Alioto T."/>
            <person name="Gomez Garrido J."/>
        </authorList>
    </citation>
    <scope>NUCLEOTIDE SEQUENCE</scope>
    <source>
        <strain evidence="2">A484AB</strain>
    </source>
</reference>
<dbReference type="Proteomes" id="UP001152795">
    <property type="component" value="Unassembled WGS sequence"/>
</dbReference>
<dbReference type="InterPro" id="IPR036397">
    <property type="entry name" value="RNaseH_sf"/>
</dbReference>
<dbReference type="Pfam" id="PF00665">
    <property type="entry name" value="rve"/>
    <property type="match status" value="1"/>
</dbReference>
<accession>A0A6S7GH39</accession>
<dbReference type="PANTHER" id="PTHR37984">
    <property type="entry name" value="PROTEIN CBG26694"/>
    <property type="match status" value="1"/>
</dbReference>
<feature type="region of interest" description="Disordered" evidence="1">
    <location>
        <begin position="1"/>
        <end position="24"/>
    </location>
</feature>
<dbReference type="GO" id="GO:0003676">
    <property type="term" value="F:nucleic acid binding"/>
    <property type="evidence" value="ECO:0007669"/>
    <property type="project" value="InterPro"/>
</dbReference>
<proteinExistence type="predicted"/>
<keyword evidence="3" id="KW-1185">Reference proteome</keyword>
<dbReference type="GO" id="GO:0015074">
    <property type="term" value="P:DNA integration"/>
    <property type="evidence" value="ECO:0007669"/>
    <property type="project" value="InterPro"/>
</dbReference>
<name>A0A6S7GH39_PARCT</name>
<dbReference type="InterPro" id="IPR001584">
    <property type="entry name" value="Integrase_cat-core"/>
</dbReference>
<dbReference type="PANTHER" id="PTHR37984:SF11">
    <property type="entry name" value="INTEGRASE CATALYTIC DOMAIN-CONTAINING PROTEIN"/>
    <property type="match status" value="1"/>
</dbReference>
<evidence type="ECO:0000256" key="1">
    <source>
        <dbReference type="SAM" id="MobiDB-lite"/>
    </source>
</evidence>
<dbReference type="EMBL" id="CACRXK020001684">
    <property type="protein sequence ID" value="CAB3990583.1"/>
    <property type="molecule type" value="Genomic_DNA"/>
</dbReference>
<comment type="caution">
    <text evidence="2">The sequence shown here is derived from an EMBL/GenBank/DDBJ whole genome shotgun (WGS) entry which is preliminary data.</text>
</comment>
<dbReference type="FunFam" id="3.30.420.10:FF:000063">
    <property type="entry name" value="Retrovirus-related Pol polyprotein from transposon 297-like Protein"/>
    <property type="match status" value="1"/>
</dbReference>
<protein>
    <submittedName>
        <fullName evidence="2">PREDICTED: uncharacterized protein K02A2.6-like</fullName>
    </submittedName>
</protein>
<feature type="compositionally biased region" description="Polar residues" evidence="1">
    <location>
        <begin position="1"/>
        <end position="13"/>
    </location>
</feature>